<dbReference type="CDD" id="cd17928">
    <property type="entry name" value="DEXDc_SecA"/>
    <property type="match status" value="1"/>
</dbReference>
<dbReference type="SMART" id="SM00957">
    <property type="entry name" value="SecA_DEAD"/>
    <property type="match status" value="1"/>
</dbReference>
<comment type="subcellular location">
    <subcellularLocation>
        <location evidence="12">Cell membrane</location>
        <topology evidence="12">Peripheral membrane protein</topology>
        <orientation evidence="12">Cytoplasmic side</orientation>
    </subcellularLocation>
    <subcellularLocation>
        <location evidence="12">Cytoplasm</location>
    </subcellularLocation>
    <subcellularLocation>
        <location evidence="1">Membrane</location>
        <topology evidence="1">Peripheral membrane protein</topology>
    </subcellularLocation>
    <text evidence="12">Distribution is 50-50.</text>
</comment>
<feature type="binding site" evidence="12">
    <location>
        <position position="73"/>
    </location>
    <ligand>
        <name>ATP</name>
        <dbReference type="ChEBI" id="CHEBI:30616"/>
    </ligand>
</feature>
<dbReference type="FunFam" id="3.40.50.300:FF:000429">
    <property type="entry name" value="Preprotein translocase subunit SecA"/>
    <property type="match status" value="1"/>
</dbReference>
<evidence type="ECO:0000256" key="9">
    <source>
        <dbReference type="ARBA" id="ARBA00022967"/>
    </source>
</evidence>
<dbReference type="InterPro" id="IPR036266">
    <property type="entry name" value="SecA_Wing/Scaffold_sf"/>
</dbReference>
<keyword evidence="10 12" id="KW-0811">Translocation</keyword>
<dbReference type="EC" id="7.4.2.8" evidence="12"/>
<evidence type="ECO:0000256" key="6">
    <source>
        <dbReference type="ARBA" id="ARBA00022741"/>
    </source>
</evidence>
<dbReference type="Pfam" id="PF21090">
    <property type="entry name" value="P-loop_SecA"/>
    <property type="match status" value="1"/>
</dbReference>
<name>A0A0R2A9H1_9LACO</name>
<evidence type="ECO:0000256" key="4">
    <source>
        <dbReference type="ARBA" id="ARBA00022475"/>
    </source>
</evidence>
<dbReference type="HAMAP" id="MF_01382">
    <property type="entry name" value="SecA"/>
    <property type="match status" value="1"/>
</dbReference>
<dbReference type="InterPro" id="IPR011116">
    <property type="entry name" value="SecA_Wing/Scaffold"/>
</dbReference>
<accession>A0A0R2A9H1</accession>
<dbReference type="Proteomes" id="UP000051733">
    <property type="component" value="Unassembled WGS sequence"/>
</dbReference>
<evidence type="ECO:0000256" key="12">
    <source>
        <dbReference type="HAMAP-Rule" id="MF_01382"/>
    </source>
</evidence>
<comment type="function">
    <text evidence="12">Part of the Sec protein translocase complex. Interacts with the SecYEG preprotein conducting channel. Has a central role in coupling the hydrolysis of ATP to the transfer of proteins into and across the cell membrane, serving as an ATP-driven molecular motor driving the stepwise translocation of polypeptide chains across the membrane.</text>
</comment>
<comment type="subunit">
    <text evidence="12">Monomer and homodimer. Part of the essential Sec protein translocation apparatus which comprises SecA, SecYEG and auxiliary proteins SecDF. Other proteins may also be involved.</text>
</comment>
<dbReference type="PROSITE" id="PS51194">
    <property type="entry name" value="HELICASE_CTER"/>
    <property type="match status" value="1"/>
</dbReference>
<dbReference type="GO" id="GO:0006605">
    <property type="term" value="P:protein targeting"/>
    <property type="evidence" value="ECO:0007669"/>
    <property type="project" value="UniProtKB-UniRule"/>
</dbReference>
<evidence type="ECO:0000259" key="14">
    <source>
        <dbReference type="PROSITE" id="PS51194"/>
    </source>
</evidence>
<keyword evidence="9 12" id="KW-1278">Translocase</keyword>
<dbReference type="GO" id="GO:0008564">
    <property type="term" value="F:protein-exporting ATPase activity"/>
    <property type="evidence" value="ECO:0007669"/>
    <property type="project" value="UniProtKB-EC"/>
</dbReference>
<dbReference type="InterPro" id="IPR044722">
    <property type="entry name" value="SecA_SF2_C"/>
</dbReference>
<evidence type="ECO:0000256" key="8">
    <source>
        <dbReference type="ARBA" id="ARBA00022927"/>
    </source>
</evidence>
<evidence type="ECO:0000313" key="17">
    <source>
        <dbReference type="Proteomes" id="UP000051733"/>
    </source>
</evidence>
<feature type="domain" description="Helicase ATP-binding" evidence="13">
    <location>
        <begin position="75"/>
        <end position="234"/>
    </location>
</feature>
<dbReference type="SMART" id="SM00958">
    <property type="entry name" value="SecA_PP_bind"/>
    <property type="match status" value="1"/>
</dbReference>
<dbReference type="AlphaFoldDB" id="A0A0R2A9H1"/>
<dbReference type="STRING" id="1423813.FC26_GL000772"/>
<evidence type="ECO:0000256" key="2">
    <source>
        <dbReference type="ARBA" id="ARBA00007650"/>
    </source>
</evidence>
<keyword evidence="6 12" id="KW-0547">Nucleotide-binding</keyword>
<gene>
    <name evidence="12" type="primary">secA</name>
    <name evidence="16" type="ORF">FC26_GL000772</name>
</gene>
<dbReference type="EMBL" id="AYYY01000066">
    <property type="protein sequence ID" value="KRM60342.1"/>
    <property type="molecule type" value="Genomic_DNA"/>
</dbReference>
<keyword evidence="8 12" id="KW-0653">Protein transport</keyword>
<feature type="binding site" evidence="12">
    <location>
        <begin position="91"/>
        <end position="95"/>
    </location>
    <ligand>
        <name>ATP</name>
        <dbReference type="ChEBI" id="CHEBI:30616"/>
    </ligand>
</feature>
<dbReference type="OrthoDB" id="9762243at2"/>
<evidence type="ECO:0000259" key="13">
    <source>
        <dbReference type="PROSITE" id="PS51192"/>
    </source>
</evidence>
<dbReference type="PANTHER" id="PTHR30612">
    <property type="entry name" value="SECA INNER MEMBRANE COMPONENT OF SEC PROTEIN SECRETION SYSTEM"/>
    <property type="match status" value="1"/>
</dbReference>
<evidence type="ECO:0000256" key="5">
    <source>
        <dbReference type="ARBA" id="ARBA00022490"/>
    </source>
</evidence>
<dbReference type="SUPFAM" id="SSF81767">
    <property type="entry name" value="Pre-protein crosslinking domain of SecA"/>
    <property type="match status" value="1"/>
</dbReference>
<keyword evidence="17" id="KW-1185">Reference proteome</keyword>
<comment type="caution">
    <text evidence="16">The sequence shown here is derived from an EMBL/GenBank/DDBJ whole genome shotgun (WGS) entry which is preliminary data.</text>
</comment>
<evidence type="ECO:0000256" key="11">
    <source>
        <dbReference type="ARBA" id="ARBA00023136"/>
    </source>
</evidence>
<sequence>MSKLKKYRKIAKKIYQVLPKYQQMTDEELQDQTRIFQEELAGGRTLTQLLPRTFAVAMEADRRVLGLSPYEVQVLGGLALFFGNIAEMKTGEGKTLVATLPMYARAVAGNRGNFLITTNDYLVERDGKEIGAVYEWLGLSVGIGVDVEEDDEKRQLYANDIIYTTHSTLGFHYLFDNLGTELSKQYVKRFNFVIVDEIDSVLLDAAQTSLVISGAPKVQSNYFEISDWFVKSMEDDDYEFSEDKKKVWFTPQGLDKIEEYFDIDDIFSEQYFDQYRHLVLALQANMLKKNGQEYVVEDGKVVLLDEVNGRKMDGVKLNGGLHQAIEAKEEVDVTAETKTLGMISYQSLFHKFKVLSGMTGTAKTDEKEFIQTYNLKVVEIPTNKPSRRIDQPDQVYLTNRAKIDHSLATVQAGMAAKRPVLIETGSVTMSNLYSLVLLENRIPHNLLNASTAPREKLIVSEAGQTDSITLATSMAGRGTDIKLSKEAKENGGLLVVGTERMTSKRIDNQLRGRAGRQGEPGESQFMVSLEDKIVVENGPDRLRKFYEHGQKRVEKGKLDPNNALKQRVAVHAMDNAQKKVGNSELESRKETTGYDAIMSNQREKIYVARNRVLAQDPAYLNALINGALEKVIDNFISDHRKMQLNDITNFVYNNIDTGFAFQRIKDGLNGNFKKKNVRQFLMAAAREALQRSLDRFRSPMQLAYYKKVVILKAIDTCWIDQLDYLQQLKMIVTGRSAAQHKPITEFTLDSRRGFFRMENEAWLAMFRNLILTELDQNKDGSLEMTFP</sequence>
<feature type="binding site" evidence="12">
    <location>
        <position position="480"/>
    </location>
    <ligand>
        <name>ATP</name>
        <dbReference type="ChEBI" id="CHEBI:30616"/>
    </ligand>
</feature>
<evidence type="ECO:0000259" key="15">
    <source>
        <dbReference type="PROSITE" id="PS51196"/>
    </source>
</evidence>
<feature type="domain" description="Helicase C-terminal" evidence="14">
    <location>
        <begin position="402"/>
        <end position="564"/>
    </location>
</feature>
<comment type="similarity">
    <text evidence="2 12">Belongs to the SecA family.</text>
</comment>
<dbReference type="GO" id="GO:0005829">
    <property type="term" value="C:cytosol"/>
    <property type="evidence" value="ECO:0007669"/>
    <property type="project" value="TreeGrafter"/>
</dbReference>
<dbReference type="Pfam" id="PF07517">
    <property type="entry name" value="SecA_DEAD"/>
    <property type="match status" value="1"/>
</dbReference>
<dbReference type="InterPro" id="IPR014001">
    <property type="entry name" value="Helicase_ATP-bd"/>
</dbReference>
<dbReference type="Pfam" id="PF07516">
    <property type="entry name" value="SecA_SW"/>
    <property type="match status" value="1"/>
</dbReference>
<dbReference type="RefSeq" id="WP_057781100.1">
    <property type="nucleotide sequence ID" value="NZ_AYYY01000066.1"/>
</dbReference>
<dbReference type="GO" id="GO:0005886">
    <property type="term" value="C:plasma membrane"/>
    <property type="evidence" value="ECO:0007669"/>
    <property type="project" value="UniProtKB-SubCell"/>
</dbReference>
<keyword evidence="11 12" id="KW-0472">Membrane</keyword>
<feature type="domain" description="SecA family profile" evidence="15">
    <location>
        <begin position="1"/>
        <end position="558"/>
    </location>
</feature>
<dbReference type="CDD" id="cd18803">
    <property type="entry name" value="SF2_C_secA"/>
    <property type="match status" value="1"/>
</dbReference>
<dbReference type="Pfam" id="PF01043">
    <property type="entry name" value="SecA_PP_bind"/>
    <property type="match status" value="1"/>
</dbReference>
<evidence type="ECO:0000256" key="7">
    <source>
        <dbReference type="ARBA" id="ARBA00022840"/>
    </source>
</evidence>
<dbReference type="InterPro" id="IPR000185">
    <property type="entry name" value="SecA"/>
</dbReference>
<evidence type="ECO:0000313" key="16">
    <source>
        <dbReference type="EMBL" id="KRM60342.1"/>
    </source>
</evidence>
<dbReference type="Gene3D" id="3.90.1440.10">
    <property type="entry name" value="SecA, preprotein cross-linking domain"/>
    <property type="match status" value="1"/>
</dbReference>
<dbReference type="InterPro" id="IPR011130">
    <property type="entry name" value="SecA_preprotein_X-link_dom"/>
</dbReference>
<dbReference type="GO" id="GO:0065002">
    <property type="term" value="P:intracellular protein transmembrane transport"/>
    <property type="evidence" value="ECO:0007669"/>
    <property type="project" value="UniProtKB-UniRule"/>
</dbReference>
<dbReference type="Gene3D" id="1.10.3060.10">
    <property type="entry name" value="Helical scaffold and wing domains of SecA"/>
    <property type="match status" value="1"/>
</dbReference>
<keyword evidence="4 12" id="KW-1003">Cell membrane</keyword>
<keyword evidence="7 12" id="KW-0067">ATP-binding</keyword>
<evidence type="ECO:0000256" key="1">
    <source>
        <dbReference type="ARBA" id="ARBA00004170"/>
    </source>
</evidence>
<evidence type="ECO:0000256" key="10">
    <source>
        <dbReference type="ARBA" id="ARBA00023010"/>
    </source>
</evidence>
<dbReference type="PANTHER" id="PTHR30612:SF0">
    <property type="entry name" value="CHLOROPLAST PROTEIN-TRANSPORTING ATPASE"/>
    <property type="match status" value="1"/>
</dbReference>
<dbReference type="InterPro" id="IPR001650">
    <property type="entry name" value="Helicase_C-like"/>
</dbReference>
<dbReference type="SUPFAM" id="SSF81886">
    <property type="entry name" value="Helical scaffold and wing domains of SecA"/>
    <property type="match status" value="1"/>
</dbReference>
<dbReference type="GO" id="GO:0031522">
    <property type="term" value="C:cell envelope Sec protein transport complex"/>
    <property type="evidence" value="ECO:0007669"/>
    <property type="project" value="TreeGrafter"/>
</dbReference>
<dbReference type="PROSITE" id="PS51196">
    <property type="entry name" value="SECA_MOTOR_DEAD"/>
    <property type="match status" value="1"/>
</dbReference>
<dbReference type="PRINTS" id="PR00906">
    <property type="entry name" value="SECA"/>
</dbReference>
<proteinExistence type="inferred from homology"/>
<organism evidence="16 17">
    <name type="scientific">Paucilactobacillus vaccinostercus DSM 20634</name>
    <dbReference type="NCBI Taxonomy" id="1423813"/>
    <lineage>
        <taxon>Bacteria</taxon>
        <taxon>Bacillati</taxon>
        <taxon>Bacillota</taxon>
        <taxon>Bacilli</taxon>
        <taxon>Lactobacillales</taxon>
        <taxon>Lactobacillaceae</taxon>
        <taxon>Paucilactobacillus</taxon>
    </lineage>
</organism>
<dbReference type="PROSITE" id="PS51192">
    <property type="entry name" value="HELICASE_ATP_BIND_1"/>
    <property type="match status" value="1"/>
</dbReference>
<keyword evidence="5 12" id="KW-0963">Cytoplasm</keyword>
<dbReference type="InterPro" id="IPR014018">
    <property type="entry name" value="SecA_motor_DEAD"/>
</dbReference>
<dbReference type="InterPro" id="IPR027417">
    <property type="entry name" value="P-loop_NTPase"/>
</dbReference>
<keyword evidence="3 12" id="KW-0813">Transport</keyword>
<protein>
    <recommendedName>
        <fullName evidence="12">Protein translocase subunit SecA</fullName>
        <ecNumber evidence="12">7.4.2.8</ecNumber>
    </recommendedName>
</protein>
<dbReference type="GO" id="GO:0005524">
    <property type="term" value="F:ATP binding"/>
    <property type="evidence" value="ECO:0007669"/>
    <property type="project" value="UniProtKB-UniRule"/>
</dbReference>
<dbReference type="Gene3D" id="3.40.50.300">
    <property type="entry name" value="P-loop containing nucleotide triphosphate hydrolases"/>
    <property type="match status" value="3"/>
</dbReference>
<dbReference type="InterPro" id="IPR011115">
    <property type="entry name" value="SecA_DEAD"/>
</dbReference>
<reference evidence="16 17" key="1">
    <citation type="journal article" date="2015" name="Genome Announc.">
        <title>Expanding the biotechnology potential of lactobacilli through comparative genomics of 213 strains and associated genera.</title>
        <authorList>
            <person name="Sun Z."/>
            <person name="Harris H.M."/>
            <person name="McCann A."/>
            <person name="Guo C."/>
            <person name="Argimon S."/>
            <person name="Zhang W."/>
            <person name="Yang X."/>
            <person name="Jeffery I.B."/>
            <person name="Cooney J.C."/>
            <person name="Kagawa T.F."/>
            <person name="Liu W."/>
            <person name="Song Y."/>
            <person name="Salvetti E."/>
            <person name="Wrobel A."/>
            <person name="Rasinkangas P."/>
            <person name="Parkhill J."/>
            <person name="Rea M.C."/>
            <person name="O'Sullivan O."/>
            <person name="Ritari J."/>
            <person name="Douillard F.P."/>
            <person name="Paul Ross R."/>
            <person name="Yang R."/>
            <person name="Briner A.E."/>
            <person name="Felis G.E."/>
            <person name="de Vos W.M."/>
            <person name="Barrangou R."/>
            <person name="Klaenhammer T.R."/>
            <person name="Caufield P.W."/>
            <person name="Cui Y."/>
            <person name="Zhang H."/>
            <person name="O'Toole P.W."/>
        </authorList>
    </citation>
    <scope>NUCLEOTIDE SEQUENCE [LARGE SCALE GENOMIC DNA]</scope>
    <source>
        <strain evidence="16 17">DSM 20634</strain>
    </source>
</reference>
<evidence type="ECO:0000256" key="3">
    <source>
        <dbReference type="ARBA" id="ARBA00022448"/>
    </source>
</evidence>
<dbReference type="NCBIfam" id="NF006630">
    <property type="entry name" value="PRK09200.1"/>
    <property type="match status" value="1"/>
</dbReference>
<dbReference type="GO" id="GO:0043952">
    <property type="term" value="P:protein transport by the Sec complex"/>
    <property type="evidence" value="ECO:0007669"/>
    <property type="project" value="TreeGrafter"/>
</dbReference>
<comment type="catalytic activity">
    <reaction evidence="12">
        <text>ATP + H2O + cellular proteinSide 1 = ADP + phosphate + cellular proteinSide 2.</text>
        <dbReference type="EC" id="7.4.2.8"/>
    </reaction>
</comment>
<dbReference type="InterPro" id="IPR036670">
    <property type="entry name" value="SecA_X-link_sf"/>
</dbReference>
<dbReference type="GO" id="GO:0017038">
    <property type="term" value="P:protein import"/>
    <property type="evidence" value="ECO:0007669"/>
    <property type="project" value="InterPro"/>
</dbReference>
<dbReference type="SUPFAM" id="SSF52540">
    <property type="entry name" value="P-loop containing nucleoside triphosphate hydrolases"/>
    <property type="match status" value="2"/>
</dbReference>
<dbReference type="PATRIC" id="fig|1423813.3.peg.782"/>